<dbReference type="EMBL" id="BBNY01000010">
    <property type="protein sequence ID" value="GAL89514.1"/>
    <property type="molecule type" value="Genomic_DNA"/>
</dbReference>
<feature type="transmembrane region" description="Helical" evidence="1">
    <location>
        <begin position="37"/>
        <end position="70"/>
    </location>
</feature>
<dbReference type="Proteomes" id="UP000029641">
    <property type="component" value="Unassembled WGS sequence"/>
</dbReference>
<evidence type="ECO:0000256" key="1">
    <source>
        <dbReference type="SAM" id="Phobius"/>
    </source>
</evidence>
<keyword evidence="1" id="KW-0812">Transmembrane</keyword>
<evidence type="ECO:0000313" key="2">
    <source>
        <dbReference type="EMBL" id="GAL68366.1"/>
    </source>
</evidence>
<organism evidence="2 4">
    <name type="scientific">Jejuia pallidilutea</name>
    <dbReference type="NCBI Taxonomy" id="504487"/>
    <lineage>
        <taxon>Bacteria</taxon>
        <taxon>Pseudomonadati</taxon>
        <taxon>Bacteroidota</taxon>
        <taxon>Flavobacteriia</taxon>
        <taxon>Flavobacteriales</taxon>
        <taxon>Flavobacteriaceae</taxon>
        <taxon>Jejuia</taxon>
    </lineage>
</organism>
<feature type="transmembrane region" description="Helical" evidence="1">
    <location>
        <begin position="76"/>
        <end position="97"/>
    </location>
</feature>
<reference evidence="5" key="1">
    <citation type="journal article" date="2014" name="Genome Announc.">
        <title>Draft Genome Sequence of Marine Flavobacterium Jejuia pallidilutea Strain 11shimoA1 and Pigmentation Mutants.</title>
        <authorList>
            <person name="Takatani N."/>
            <person name="Nakanishi M."/>
            <person name="Meirelles P."/>
            <person name="Mino S."/>
            <person name="Suda W."/>
            <person name="Oshima K."/>
            <person name="Hattori M."/>
            <person name="Ohkuma M."/>
            <person name="Hosokawa M."/>
            <person name="Miyashita K."/>
            <person name="Thompson F.L."/>
            <person name="Niwa A."/>
            <person name="Sawabe T."/>
            <person name="Sawabe T."/>
        </authorList>
    </citation>
    <scope>NUCLEOTIDE SEQUENCE [LARGE SCALE GENOMIC DNA]</scope>
    <source>
        <strain evidence="5">JCM 19538</strain>
    </source>
</reference>
<dbReference type="AlphaFoldDB" id="A0A090VUH3"/>
<evidence type="ECO:0000313" key="5">
    <source>
        <dbReference type="Proteomes" id="UP000030184"/>
    </source>
</evidence>
<dbReference type="EMBL" id="BBNR01000019">
    <property type="protein sequence ID" value="GAL68366.1"/>
    <property type="molecule type" value="Genomic_DNA"/>
</dbReference>
<dbReference type="Proteomes" id="UP000030184">
    <property type="component" value="Unassembled WGS sequence"/>
</dbReference>
<name>A0A090VUH3_9FLAO</name>
<gene>
    <name evidence="2" type="ORF">JCM19301_1973</name>
    <name evidence="3" type="ORF">JCM19538_1751</name>
</gene>
<sequence>MGLVDAISNTNDKAVEVSERYVKTSLKYYKLKVFQQLSISVSIVFKALIIGSLALMCVLISAVGLALFIGESTQNYPFGFLMVGLLFLILSIIAFALRRLINKWVIKKLSKKFFD</sequence>
<accession>A0A090VUH3</accession>
<dbReference type="STRING" id="504487.JCM19538_1751"/>
<comment type="caution">
    <text evidence="2">The sequence shown here is derived from an EMBL/GenBank/DDBJ whole genome shotgun (WGS) entry which is preliminary data.</text>
</comment>
<dbReference type="OrthoDB" id="1202744at2"/>
<keyword evidence="1" id="KW-1133">Transmembrane helix</keyword>
<protein>
    <submittedName>
        <fullName evidence="2">Uncharacterized protein</fullName>
    </submittedName>
</protein>
<evidence type="ECO:0000313" key="3">
    <source>
        <dbReference type="EMBL" id="GAL89514.1"/>
    </source>
</evidence>
<proteinExistence type="predicted"/>
<keyword evidence="5" id="KW-1185">Reference proteome</keyword>
<evidence type="ECO:0000313" key="4">
    <source>
        <dbReference type="Proteomes" id="UP000029641"/>
    </source>
</evidence>
<dbReference type="RefSeq" id="WP_042245464.1">
    <property type="nucleotide sequence ID" value="NZ_BBNR01000019.1"/>
</dbReference>
<keyword evidence="1" id="KW-0472">Membrane</keyword>